<reference evidence="2" key="1">
    <citation type="submission" date="2012-11" db="EMBL/GenBank/DDBJ databases">
        <title>Dependencies among metagenomic species, viruses, plasmids and units of genetic variation.</title>
        <authorList>
            <person name="Nielsen H.B."/>
            <person name="Almeida M."/>
            <person name="Juncker A.S."/>
            <person name="Rasmussen S."/>
            <person name="Li J."/>
            <person name="Sunagawa S."/>
            <person name="Plichta D."/>
            <person name="Gautier L."/>
            <person name="Le Chatelier E."/>
            <person name="Peletier E."/>
            <person name="Bonde I."/>
            <person name="Nielsen T."/>
            <person name="Manichanh C."/>
            <person name="Arumugam M."/>
            <person name="Batto J."/>
            <person name="Santos M.B.Q.D."/>
            <person name="Blom N."/>
            <person name="Borruel N."/>
            <person name="Burgdorf K.S."/>
            <person name="Boumezbeur F."/>
            <person name="Casellas F."/>
            <person name="Dore J."/>
            <person name="Guarner F."/>
            <person name="Hansen T."/>
            <person name="Hildebrand F."/>
            <person name="Kaas R.S."/>
            <person name="Kennedy S."/>
            <person name="Kristiansen K."/>
            <person name="Kultima J.R."/>
            <person name="Leonard P."/>
            <person name="Levenez F."/>
            <person name="Lund O."/>
            <person name="Moumen B."/>
            <person name="Le Paslier D."/>
            <person name="Pons N."/>
            <person name="Pedersen O."/>
            <person name="Prifti E."/>
            <person name="Qin J."/>
            <person name="Raes J."/>
            <person name="Tap J."/>
            <person name="Tims S."/>
            <person name="Ussery D.W."/>
            <person name="Yamada T."/>
            <person name="MetaHit consortium"/>
            <person name="Renault P."/>
            <person name="Sicheritz-Ponten T."/>
            <person name="Bork P."/>
            <person name="Wang J."/>
            <person name="Brunak S."/>
            <person name="Ehrlich S.D."/>
        </authorList>
    </citation>
    <scope>NUCLEOTIDE SEQUENCE [LARGE SCALE GENOMIC DNA]</scope>
</reference>
<feature type="domain" description="DUF7724" evidence="1">
    <location>
        <begin position="6"/>
        <end position="93"/>
    </location>
</feature>
<dbReference type="Pfam" id="PF24849">
    <property type="entry name" value="DUF7724"/>
    <property type="match status" value="1"/>
</dbReference>
<sequence length="93" mass="10971">MTSTLNTAFLSNKGEYTFFKFRDRVITFLTGKRLEKYTEVLEWDNGYIVVLCKNKNEDKLEEDYIDLLPILDNLYIESAEFLAPIKKVEVSYD</sequence>
<dbReference type="Proteomes" id="UP000014937">
    <property type="component" value="Unassembled WGS sequence"/>
</dbReference>
<name>R6XVB6_9FIRM</name>
<dbReference type="EMBL" id="CBGL010000028">
    <property type="protein sequence ID" value="CDD10227.1"/>
    <property type="molecule type" value="Genomic_DNA"/>
</dbReference>
<dbReference type="InterPro" id="IPR056141">
    <property type="entry name" value="DUF7724"/>
</dbReference>
<accession>R6XVB6</accession>
<dbReference type="RefSeq" id="WP_021720916.1">
    <property type="nucleotide sequence ID" value="NZ_FR892819.1"/>
</dbReference>
<evidence type="ECO:0000259" key="1">
    <source>
        <dbReference type="Pfam" id="PF24849"/>
    </source>
</evidence>
<dbReference type="AlphaFoldDB" id="R6XVB6"/>
<gene>
    <name evidence="2" type="ORF">BN587_01883</name>
</gene>
<comment type="caution">
    <text evidence="2">The sequence shown here is derived from an EMBL/GenBank/DDBJ whole genome shotgun (WGS) entry which is preliminary data.</text>
</comment>
<dbReference type="HOGENOM" id="CLU_2412306_0_0_9"/>
<proteinExistence type="predicted"/>
<protein>
    <recommendedName>
        <fullName evidence="1">DUF7724 domain-containing protein</fullName>
    </recommendedName>
</protein>
<organism evidence="2 3">
    <name type="scientific">Phascolarctobacterium succinatutens CAG:287</name>
    <dbReference type="NCBI Taxonomy" id="1263101"/>
    <lineage>
        <taxon>Bacteria</taxon>
        <taxon>Bacillati</taxon>
        <taxon>Bacillota</taxon>
        <taxon>Negativicutes</taxon>
        <taxon>Acidaminococcales</taxon>
        <taxon>Acidaminococcaceae</taxon>
        <taxon>Phascolarctobacterium</taxon>
    </lineage>
</organism>
<evidence type="ECO:0000313" key="3">
    <source>
        <dbReference type="Proteomes" id="UP000014937"/>
    </source>
</evidence>
<evidence type="ECO:0000313" key="2">
    <source>
        <dbReference type="EMBL" id="CDD10227.1"/>
    </source>
</evidence>